<dbReference type="HOGENOM" id="CLU_2732430_0_0_7"/>
<evidence type="ECO:0000313" key="2">
    <source>
        <dbReference type="Proteomes" id="UP000028486"/>
    </source>
</evidence>
<gene>
    <name evidence="1" type="ORF">CIG1485E_a0054</name>
</gene>
<dbReference type="KEGG" id="caj:CIG1485E_a0054"/>
<evidence type="ECO:0000313" key="1">
    <source>
        <dbReference type="EMBL" id="AII15579.1"/>
    </source>
</evidence>
<sequence length="71" mass="8530">MEFTRNLKGTSQEADELFENFNVRWIEPVGDGKFKVVLRVREEFKIPRTNSMKKMRDELVSQGEYYKLNQK</sequence>
<dbReference type="EMBL" id="CP009044">
    <property type="protein sequence ID" value="AII15579.1"/>
    <property type="molecule type" value="Genomic_DNA"/>
</dbReference>
<name>A0A076FI90_9BACT</name>
<dbReference type="AlphaFoldDB" id="A0A076FI90"/>
<proteinExistence type="predicted"/>
<reference evidence="1 2" key="1">
    <citation type="journal article" date="2014" name="Genome Announc.">
        <title>Complete Genome Sequence of Campylobacter iguaniorum Strain 1485ET, Isolated from a Bearded Dragon (Pogona vitticeps).</title>
        <authorList>
            <person name="Gilbert M.J."/>
            <person name="Miller W.G."/>
            <person name="Yee E."/>
            <person name="Kik M."/>
            <person name="Wagenaar J.A."/>
            <person name="Duim B."/>
        </authorList>
    </citation>
    <scope>NUCLEOTIDE SEQUENCE [LARGE SCALE GENOMIC DNA]</scope>
    <source>
        <strain evidence="1 2">1485E</strain>
        <plasmid evidence="1">pCIG1485E</plasmid>
    </source>
</reference>
<geneLocation type="plasmid" evidence="1 2">
    <name>pCIG1485E</name>
</geneLocation>
<dbReference type="Proteomes" id="UP000028486">
    <property type="component" value="Plasmid pCIG1485E"/>
</dbReference>
<organism evidence="1 2">
    <name type="scientific">Campylobacter iguaniorum</name>
    <dbReference type="NCBI Taxonomy" id="1244531"/>
    <lineage>
        <taxon>Bacteria</taxon>
        <taxon>Pseudomonadati</taxon>
        <taxon>Campylobacterota</taxon>
        <taxon>Epsilonproteobacteria</taxon>
        <taxon>Campylobacterales</taxon>
        <taxon>Campylobacteraceae</taxon>
        <taxon>Campylobacter</taxon>
    </lineage>
</organism>
<keyword evidence="2" id="KW-1185">Reference proteome</keyword>
<dbReference type="RefSeq" id="WP_041572705.1">
    <property type="nucleotide sequence ID" value="NZ_CP009044.1"/>
</dbReference>
<protein>
    <submittedName>
        <fullName evidence="1">Putative conjugal transfer protein</fullName>
    </submittedName>
</protein>
<keyword evidence="1" id="KW-0614">Plasmid</keyword>
<accession>A0A076FI90</accession>